<dbReference type="InterPro" id="IPR002104">
    <property type="entry name" value="Integrase_catalytic"/>
</dbReference>
<dbReference type="InterPro" id="IPR013762">
    <property type="entry name" value="Integrase-like_cat_sf"/>
</dbReference>
<dbReference type="Gene3D" id="1.10.150.130">
    <property type="match status" value="1"/>
</dbReference>
<organism evidence="8">
    <name type="scientific">marine metagenome</name>
    <dbReference type="NCBI Taxonomy" id="408172"/>
    <lineage>
        <taxon>unclassified sequences</taxon>
        <taxon>metagenomes</taxon>
        <taxon>ecological metagenomes</taxon>
    </lineage>
</organism>
<dbReference type="EMBL" id="UINC01054121">
    <property type="protein sequence ID" value="SVB71452.1"/>
    <property type="molecule type" value="Genomic_DNA"/>
</dbReference>
<dbReference type="InterPro" id="IPR011010">
    <property type="entry name" value="DNA_brk_join_enz"/>
</dbReference>
<keyword evidence="5" id="KW-1179">Viral genome integration</keyword>
<dbReference type="GO" id="GO:0075713">
    <property type="term" value="P:establishment of integrated proviral latency"/>
    <property type="evidence" value="ECO:0007669"/>
    <property type="project" value="UniProtKB-KW"/>
</dbReference>
<comment type="similarity">
    <text evidence="1">Belongs to the 'phage' integrase family.</text>
</comment>
<dbReference type="InterPro" id="IPR038488">
    <property type="entry name" value="Integrase_DNA-bd_sf"/>
</dbReference>
<reference evidence="8" key="1">
    <citation type="submission" date="2018-05" db="EMBL/GenBank/DDBJ databases">
        <authorList>
            <person name="Lanie J.A."/>
            <person name="Ng W.-L."/>
            <person name="Kazmierczak K.M."/>
            <person name="Andrzejewski T.M."/>
            <person name="Davidsen T.M."/>
            <person name="Wayne K.J."/>
            <person name="Tettelin H."/>
            <person name="Glass J.I."/>
            <person name="Rusch D."/>
            <person name="Podicherti R."/>
            <person name="Tsui H.-C.T."/>
            <person name="Winkler M.E."/>
        </authorList>
    </citation>
    <scope>NUCLEOTIDE SEQUENCE</scope>
</reference>
<evidence type="ECO:0000256" key="1">
    <source>
        <dbReference type="ARBA" id="ARBA00008857"/>
    </source>
</evidence>
<dbReference type="GO" id="GO:0006310">
    <property type="term" value="P:DNA recombination"/>
    <property type="evidence" value="ECO:0007669"/>
    <property type="project" value="UniProtKB-KW"/>
</dbReference>
<keyword evidence="6" id="KW-1160">Virus entry into host cell</keyword>
<dbReference type="Gene3D" id="1.10.443.10">
    <property type="entry name" value="Intergrase catalytic core"/>
    <property type="match status" value="1"/>
</dbReference>
<feature type="domain" description="Tyr recombinase" evidence="7">
    <location>
        <begin position="198"/>
        <end position="378"/>
    </location>
</feature>
<dbReference type="CDD" id="cd00801">
    <property type="entry name" value="INT_P4_C"/>
    <property type="match status" value="1"/>
</dbReference>
<dbReference type="Gene3D" id="3.30.160.390">
    <property type="entry name" value="Integrase, DNA-binding domain"/>
    <property type="match status" value="1"/>
</dbReference>
<accession>A0A382G9D8</accession>
<name>A0A382G9D8_9ZZZZ</name>
<dbReference type="InterPro" id="IPR053876">
    <property type="entry name" value="Phage_int_M"/>
</dbReference>
<dbReference type="SUPFAM" id="SSF56349">
    <property type="entry name" value="DNA breaking-rejoining enzymes"/>
    <property type="match status" value="1"/>
</dbReference>
<gene>
    <name evidence="8" type="ORF">METZ01_LOCUS224306</name>
</gene>
<proteinExistence type="inferred from homology"/>
<dbReference type="InterPro" id="IPR010998">
    <property type="entry name" value="Integrase_recombinase_N"/>
</dbReference>
<evidence type="ECO:0000256" key="5">
    <source>
        <dbReference type="ARBA" id="ARBA00023195"/>
    </source>
</evidence>
<evidence type="ECO:0000259" key="7">
    <source>
        <dbReference type="PROSITE" id="PS51898"/>
    </source>
</evidence>
<evidence type="ECO:0000256" key="2">
    <source>
        <dbReference type="ARBA" id="ARBA00022908"/>
    </source>
</evidence>
<keyword evidence="2" id="KW-0229">DNA integration</keyword>
<keyword evidence="4" id="KW-0233">DNA recombination</keyword>
<dbReference type="AlphaFoldDB" id="A0A382G9D8"/>
<keyword evidence="3" id="KW-0238">DNA-binding</keyword>
<dbReference type="GO" id="GO:0044826">
    <property type="term" value="P:viral genome integration into host DNA"/>
    <property type="evidence" value="ECO:0007669"/>
    <property type="project" value="UniProtKB-KW"/>
</dbReference>
<evidence type="ECO:0000256" key="3">
    <source>
        <dbReference type="ARBA" id="ARBA00023125"/>
    </source>
</evidence>
<dbReference type="Pfam" id="PF22022">
    <property type="entry name" value="Phage_int_M"/>
    <property type="match status" value="1"/>
</dbReference>
<dbReference type="InterPro" id="IPR050808">
    <property type="entry name" value="Phage_Integrase"/>
</dbReference>
<protein>
    <recommendedName>
        <fullName evidence="7">Tyr recombinase domain-containing protein</fullName>
    </recommendedName>
</protein>
<dbReference type="PROSITE" id="PS51898">
    <property type="entry name" value="TYR_RECOMBINASE"/>
    <property type="match status" value="1"/>
</dbReference>
<dbReference type="InterPro" id="IPR025166">
    <property type="entry name" value="Integrase_DNA_bind_dom"/>
</dbReference>
<dbReference type="Pfam" id="PF00589">
    <property type="entry name" value="Phage_integrase"/>
    <property type="match status" value="1"/>
</dbReference>
<dbReference type="PANTHER" id="PTHR30629">
    <property type="entry name" value="PROPHAGE INTEGRASE"/>
    <property type="match status" value="1"/>
</dbReference>
<dbReference type="PANTHER" id="PTHR30629:SF2">
    <property type="entry name" value="PROPHAGE INTEGRASE INTS-RELATED"/>
    <property type="match status" value="1"/>
</dbReference>
<dbReference type="GO" id="GO:0046718">
    <property type="term" value="P:symbiont entry into host cell"/>
    <property type="evidence" value="ECO:0007669"/>
    <property type="project" value="UniProtKB-KW"/>
</dbReference>
<sequence>MAFTDSKIKNLKPQSKRRIAWEDGGTCLGLRITPTGKKSFVYMYRYDSRPRMMTLGRYPVLTLADARVDLAKAKALLAKGEDPGTLLLQVKAEQQGTPTVSHLAAEFIAKRSQNKKAWQEEQRILEKDVLPKWKHRKAQDIKRRDVIVLLDRIVERGSPIMANRTLGVLNRMFNFGIRRAILESNPCSIIERPGEESPRDRVLSSEEIKNFWINIDECRMVNGSKLALKFLLVCLQRKSEVAQAEWVDFDINSGWWNIPKEKTKNKLSHRVYLSSTAIELLKKIKELSGDSSYLFPSPRPGRNKPITPRSLSQALLKNLNTLKIEPFAPHDLRRSGSSHMTGNGIPRETVQKILNHVERGVTKVYDRYSYDQEKKNAMTKWGRILNRIITGETGKIIQMRQK</sequence>
<dbReference type="GO" id="GO:0015074">
    <property type="term" value="P:DNA integration"/>
    <property type="evidence" value="ECO:0007669"/>
    <property type="project" value="UniProtKB-KW"/>
</dbReference>
<evidence type="ECO:0000256" key="4">
    <source>
        <dbReference type="ARBA" id="ARBA00023172"/>
    </source>
</evidence>
<dbReference type="GO" id="GO:0003677">
    <property type="term" value="F:DNA binding"/>
    <property type="evidence" value="ECO:0007669"/>
    <property type="project" value="UniProtKB-KW"/>
</dbReference>
<dbReference type="Pfam" id="PF13356">
    <property type="entry name" value="Arm-DNA-bind_3"/>
    <property type="match status" value="1"/>
</dbReference>
<evidence type="ECO:0000313" key="8">
    <source>
        <dbReference type="EMBL" id="SVB71452.1"/>
    </source>
</evidence>
<evidence type="ECO:0000256" key="6">
    <source>
        <dbReference type="ARBA" id="ARBA00023296"/>
    </source>
</evidence>